<proteinExistence type="predicted"/>
<accession>A0A091BFX3</accession>
<organism evidence="1 2">
    <name type="scientific">Arenimonas composti TR7-09 = DSM 18010</name>
    <dbReference type="NCBI Taxonomy" id="1121013"/>
    <lineage>
        <taxon>Bacteria</taxon>
        <taxon>Pseudomonadati</taxon>
        <taxon>Pseudomonadota</taxon>
        <taxon>Gammaproteobacteria</taxon>
        <taxon>Lysobacterales</taxon>
        <taxon>Lysobacteraceae</taxon>
        <taxon>Arenimonas</taxon>
    </lineage>
</organism>
<gene>
    <name evidence="1" type="ORF">P873_05630</name>
</gene>
<dbReference type="AlphaFoldDB" id="A0A091BFX3"/>
<sequence length="295" mass="31039">MLMSTPPLSCLGAVAIELKPQSVAAVDALPATAAGDLAAALAGDLARVAPVAEGLDFALAAALFDPVELLRPGWPLHAELERLVARAPGAAGGRVIGFGADADGMPANLRPDPEHRFGPLRVLPWLLRGDADILATAGAELEQRLLDEGMAAAATALAVQDGFGAEVEHVRLLTLHDLAAMMAMQYEHAGLAPLWPLLEAALLAPADEEWLDAPPEPLLRYAGGAARIAMLDAEAWFAAGFAPADAEGDAARLERAFERFQMRERQFAAVLAAHGVLVTFDHCPVGKDPREILRV</sequence>
<comment type="caution">
    <text evidence="1">The sequence shown here is derived from an EMBL/GenBank/DDBJ whole genome shotgun (WGS) entry which is preliminary data.</text>
</comment>
<dbReference type="Proteomes" id="UP000029391">
    <property type="component" value="Unassembled WGS sequence"/>
</dbReference>
<dbReference type="eggNOG" id="ENOG50307DX">
    <property type="taxonomic scope" value="Bacteria"/>
</dbReference>
<dbReference type="STRING" id="1121013.GCA_000426365_02207"/>
<keyword evidence="2" id="KW-1185">Reference proteome</keyword>
<protein>
    <submittedName>
        <fullName evidence="1">Uncharacterized protein</fullName>
    </submittedName>
</protein>
<evidence type="ECO:0000313" key="1">
    <source>
        <dbReference type="EMBL" id="KFN50641.1"/>
    </source>
</evidence>
<name>A0A091BFX3_9GAMM</name>
<reference evidence="1 2" key="1">
    <citation type="submission" date="2013-09" db="EMBL/GenBank/DDBJ databases">
        <title>Genome sequencing of Arenimonas composti.</title>
        <authorList>
            <person name="Chen F."/>
            <person name="Wang G."/>
        </authorList>
    </citation>
    <scope>NUCLEOTIDE SEQUENCE [LARGE SCALE GENOMIC DNA]</scope>
    <source>
        <strain evidence="1 2">TR7-09</strain>
    </source>
</reference>
<dbReference type="EMBL" id="AWXU01000017">
    <property type="protein sequence ID" value="KFN50641.1"/>
    <property type="molecule type" value="Genomic_DNA"/>
</dbReference>
<evidence type="ECO:0000313" key="2">
    <source>
        <dbReference type="Proteomes" id="UP000029391"/>
    </source>
</evidence>